<dbReference type="GO" id="GO:0046556">
    <property type="term" value="F:alpha-L-arabinofuranosidase activity"/>
    <property type="evidence" value="ECO:0007669"/>
    <property type="project" value="UniProtKB-EC"/>
</dbReference>
<comment type="catalytic activity">
    <reaction evidence="1">
        <text>Hydrolysis of terminal non-reducing alpha-L-arabinofuranoside residues in alpha-L-arabinosides.</text>
        <dbReference type="EC" id="3.2.1.55"/>
    </reaction>
</comment>
<evidence type="ECO:0000256" key="8">
    <source>
        <dbReference type="SAM" id="MobiDB-lite"/>
    </source>
</evidence>
<evidence type="ECO:0000256" key="6">
    <source>
        <dbReference type="ARBA" id="ARBA00023277"/>
    </source>
</evidence>
<dbReference type="PANTHER" id="PTHR43576:SF2">
    <property type="entry name" value="INTRACELLULAR EXO-ALPHA-L-ARABINOFURANOSIDASE 2"/>
    <property type="match status" value="1"/>
</dbReference>
<dbReference type="SMART" id="SM00813">
    <property type="entry name" value="Alpha-L-AF_C"/>
    <property type="match status" value="1"/>
</dbReference>
<keyword evidence="6" id="KW-0119">Carbohydrate metabolism</keyword>
<protein>
    <recommendedName>
        <fullName evidence="4">non-reducing end alpha-L-arabinofuranosidase</fullName>
        <ecNumber evidence="4">3.2.1.55</ecNumber>
    </recommendedName>
</protein>
<evidence type="ECO:0000256" key="7">
    <source>
        <dbReference type="ARBA" id="ARBA00023295"/>
    </source>
</evidence>
<evidence type="ECO:0000313" key="10">
    <source>
        <dbReference type="EMBL" id="MBC2605033.1"/>
    </source>
</evidence>
<sequence>MPYKSRIKIETTATSQIVSPELHGQFIEHLGGCIQGGIWVGSDSEIDNKEGLRTALLNAFSDLEPPVLRWPGGCFADTYHWRDGIGDPNRRPTTYNATFGTNQPENNEFGTHEFIDFCRRINAEPWINTNLLSGSVEEMVSWAEYCNRPSDTYLAKERATNGSSTPFNVTYWGIGNEAWAGGGTFTAEGYADTYRRYASAFPRFPIEPAQNQLFPETLPIKLVAVGPDGNKPQERVEWTRRFFDALGEFRAPPIHGYDLHFYNWNLQGEAGTITDFNEDQWNYLLDGALELEEVIEEQHALIEKHLPQAGNDPFAYQPNVDLIVGEWGNWHPFDTSKTALWQQNTVRDMVCYALTLDIFHRHCDKVKMACLAQSVNVLGALAITDGPHTILTPTYHLFQLYKAHRGAQKLETSCRSTTLFERTSTLKAVHSFASLKDGVVTINIVNASMSQPNEVSLVIDTKGNWEECKQLASDQPWHFNDAKHPDRVSPRDCSRPSRSANNAWLFLAPPASVSVLRYRISP</sequence>
<dbReference type="InterPro" id="IPR013780">
    <property type="entry name" value="Glyco_hydro_b"/>
</dbReference>
<comment type="similarity">
    <text evidence="2">Belongs to the glycosyl hydrolase 51 family.</text>
</comment>
<keyword evidence="11" id="KW-1185">Reference proteome</keyword>
<dbReference type="PANTHER" id="PTHR43576">
    <property type="entry name" value="ALPHA-L-ARABINOFURANOSIDASE C-RELATED"/>
    <property type="match status" value="1"/>
</dbReference>
<keyword evidence="7" id="KW-0326">Glycosidase</keyword>
<dbReference type="SUPFAM" id="SSF51445">
    <property type="entry name" value="(Trans)glycosidases"/>
    <property type="match status" value="1"/>
</dbReference>
<feature type="compositionally biased region" description="Basic and acidic residues" evidence="8">
    <location>
        <begin position="480"/>
        <end position="495"/>
    </location>
</feature>
<keyword evidence="5" id="KW-0378">Hydrolase</keyword>
<evidence type="ECO:0000256" key="3">
    <source>
        <dbReference type="ARBA" id="ARBA00011165"/>
    </source>
</evidence>
<comment type="subunit">
    <text evidence="3">Homohexamer; trimer of dimers.</text>
</comment>
<dbReference type="GO" id="GO:0000272">
    <property type="term" value="P:polysaccharide catabolic process"/>
    <property type="evidence" value="ECO:0007669"/>
    <property type="project" value="TreeGrafter"/>
</dbReference>
<dbReference type="AlphaFoldDB" id="A0A7X1B3M7"/>
<dbReference type="Pfam" id="PF06964">
    <property type="entry name" value="Alpha-L-AF_C"/>
    <property type="match status" value="1"/>
</dbReference>
<evidence type="ECO:0000256" key="2">
    <source>
        <dbReference type="ARBA" id="ARBA00007186"/>
    </source>
</evidence>
<dbReference type="EC" id="3.2.1.55" evidence="4"/>
<dbReference type="InterPro" id="IPR017853">
    <property type="entry name" value="GH"/>
</dbReference>
<dbReference type="Pfam" id="PF22848">
    <property type="entry name" value="ASD1_dom"/>
    <property type="match status" value="1"/>
</dbReference>
<comment type="caution">
    <text evidence="10">The sequence shown here is derived from an EMBL/GenBank/DDBJ whole genome shotgun (WGS) entry which is preliminary data.</text>
</comment>
<feature type="region of interest" description="Disordered" evidence="8">
    <location>
        <begin position="476"/>
        <end position="495"/>
    </location>
</feature>
<organism evidence="10 11">
    <name type="scientific">Pelagicoccus albus</name>
    <dbReference type="NCBI Taxonomy" id="415222"/>
    <lineage>
        <taxon>Bacteria</taxon>
        <taxon>Pseudomonadati</taxon>
        <taxon>Verrucomicrobiota</taxon>
        <taxon>Opitutia</taxon>
        <taxon>Puniceicoccales</taxon>
        <taxon>Pelagicoccaceae</taxon>
        <taxon>Pelagicoccus</taxon>
    </lineage>
</organism>
<dbReference type="EMBL" id="JACHVC010000005">
    <property type="protein sequence ID" value="MBC2605033.1"/>
    <property type="molecule type" value="Genomic_DNA"/>
</dbReference>
<dbReference type="GO" id="GO:0046373">
    <property type="term" value="P:L-arabinose metabolic process"/>
    <property type="evidence" value="ECO:0007669"/>
    <property type="project" value="InterPro"/>
</dbReference>
<dbReference type="RefSeq" id="WP_185658916.1">
    <property type="nucleotide sequence ID" value="NZ_CAWPOO010000005.1"/>
</dbReference>
<evidence type="ECO:0000256" key="5">
    <source>
        <dbReference type="ARBA" id="ARBA00022801"/>
    </source>
</evidence>
<gene>
    <name evidence="10" type="ORF">H5P27_03160</name>
</gene>
<proteinExistence type="inferred from homology"/>
<reference evidence="10 11" key="1">
    <citation type="submission" date="2020-07" db="EMBL/GenBank/DDBJ databases">
        <authorList>
            <person name="Feng X."/>
        </authorList>
    </citation>
    <scope>NUCLEOTIDE SEQUENCE [LARGE SCALE GENOMIC DNA]</scope>
    <source>
        <strain evidence="10 11">JCM23202</strain>
    </source>
</reference>
<dbReference type="InterPro" id="IPR055235">
    <property type="entry name" value="ASD1_cat"/>
</dbReference>
<dbReference type="SUPFAM" id="SSF51011">
    <property type="entry name" value="Glycosyl hydrolase domain"/>
    <property type="match status" value="1"/>
</dbReference>
<evidence type="ECO:0000256" key="1">
    <source>
        <dbReference type="ARBA" id="ARBA00001462"/>
    </source>
</evidence>
<accession>A0A7X1B3M7</accession>
<dbReference type="InterPro" id="IPR010720">
    <property type="entry name" value="Alpha-L-AF_C"/>
</dbReference>
<dbReference type="Gene3D" id="3.20.20.80">
    <property type="entry name" value="Glycosidases"/>
    <property type="match status" value="1"/>
</dbReference>
<feature type="domain" description="Alpha-L-arabinofuranosidase C-terminal" evidence="9">
    <location>
        <begin position="325"/>
        <end position="512"/>
    </location>
</feature>
<evidence type="ECO:0000313" key="11">
    <source>
        <dbReference type="Proteomes" id="UP000526501"/>
    </source>
</evidence>
<evidence type="ECO:0000256" key="4">
    <source>
        <dbReference type="ARBA" id="ARBA00012670"/>
    </source>
</evidence>
<dbReference type="Gene3D" id="2.60.40.1180">
    <property type="entry name" value="Golgi alpha-mannosidase II"/>
    <property type="match status" value="1"/>
</dbReference>
<evidence type="ECO:0000259" key="9">
    <source>
        <dbReference type="SMART" id="SM00813"/>
    </source>
</evidence>
<name>A0A7X1B3M7_9BACT</name>
<dbReference type="Proteomes" id="UP000526501">
    <property type="component" value="Unassembled WGS sequence"/>
</dbReference>